<proteinExistence type="predicted"/>
<protein>
    <submittedName>
        <fullName evidence="1">Uncharacterized protein</fullName>
    </submittedName>
</protein>
<accession>A0A8K0WBT2</accession>
<organism evidence="1 2">
    <name type="scientific">Fusarium tricinctum</name>
    <dbReference type="NCBI Taxonomy" id="61284"/>
    <lineage>
        <taxon>Eukaryota</taxon>
        <taxon>Fungi</taxon>
        <taxon>Dikarya</taxon>
        <taxon>Ascomycota</taxon>
        <taxon>Pezizomycotina</taxon>
        <taxon>Sordariomycetes</taxon>
        <taxon>Hypocreomycetidae</taxon>
        <taxon>Hypocreales</taxon>
        <taxon>Nectriaceae</taxon>
        <taxon>Fusarium</taxon>
        <taxon>Fusarium tricinctum species complex</taxon>
    </lineage>
</organism>
<comment type="caution">
    <text evidence="1">The sequence shown here is derived from an EMBL/GenBank/DDBJ whole genome shotgun (WGS) entry which is preliminary data.</text>
</comment>
<dbReference type="AlphaFoldDB" id="A0A8K0WBT2"/>
<reference evidence="1" key="1">
    <citation type="journal article" date="2021" name="Nat. Commun.">
        <title>Genetic determinants of endophytism in the Arabidopsis root mycobiome.</title>
        <authorList>
            <person name="Mesny F."/>
            <person name="Miyauchi S."/>
            <person name="Thiergart T."/>
            <person name="Pickel B."/>
            <person name="Atanasova L."/>
            <person name="Karlsson M."/>
            <person name="Huettel B."/>
            <person name="Barry K.W."/>
            <person name="Haridas S."/>
            <person name="Chen C."/>
            <person name="Bauer D."/>
            <person name="Andreopoulos W."/>
            <person name="Pangilinan J."/>
            <person name="LaButti K."/>
            <person name="Riley R."/>
            <person name="Lipzen A."/>
            <person name="Clum A."/>
            <person name="Drula E."/>
            <person name="Henrissat B."/>
            <person name="Kohler A."/>
            <person name="Grigoriev I.V."/>
            <person name="Martin F.M."/>
            <person name="Hacquard S."/>
        </authorList>
    </citation>
    <scope>NUCLEOTIDE SEQUENCE</scope>
    <source>
        <strain evidence="1">MPI-SDFR-AT-0068</strain>
    </source>
</reference>
<name>A0A8K0WBT2_9HYPO</name>
<evidence type="ECO:0000313" key="1">
    <source>
        <dbReference type="EMBL" id="KAH7246499.1"/>
    </source>
</evidence>
<dbReference type="Proteomes" id="UP000813427">
    <property type="component" value="Unassembled WGS sequence"/>
</dbReference>
<evidence type="ECO:0000313" key="2">
    <source>
        <dbReference type="Proteomes" id="UP000813427"/>
    </source>
</evidence>
<sequence>MCSALYHKQHCLTVHILSLVIVTILQRYGRRLTLGHACYVISYSQGHPLVRITTSPQPPAWPFRVNGWVMVSATVITTVVFLSTSKSHIPQEIPSIFILFILHPCLRSRMRVICCRIKNCPFPYPMCKCFPGLNPDHTPFPSSIASLRR</sequence>
<gene>
    <name evidence="1" type="ORF">BKA59DRAFT_200370</name>
</gene>
<dbReference type="EMBL" id="JAGPXF010000004">
    <property type="protein sequence ID" value="KAH7246499.1"/>
    <property type="molecule type" value="Genomic_DNA"/>
</dbReference>
<keyword evidence="2" id="KW-1185">Reference proteome</keyword>